<dbReference type="GO" id="GO:0005634">
    <property type="term" value="C:nucleus"/>
    <property type="evidence" value="ECO:0007669"/>
    <property type="project" value="TreeGrafter"/>
</dbReference>
<organism evidence="16 17">
    <name type="scientific">Saitoella complicata (strain BCRC 22490 / CBS 7301 / JCM 7358 / NBRC 10748 / NRRL Y-17804)</name>
    <dbReference type="NCBI Taxonomy" id="698492"/>
    <lineage>
        <taxon>Eukaryota</taxon>
        <taxon>Fungi</taxon>
        <taxon>Dikarya</taxon>
        <taxon>Ascomycota</taxon>
        <taxon>Taphrinomycotina</taxon>
        <taxon>Taphrinomycotina incertae sedis</taxon>
        <taxon>Saitoella</taxon>
    </lineage>
</organism>
<dbReference type="UniPathway" id="UPA00232"/>
<keyword evidence="7" id="KW-0418">Kinase</keyword>
<dbReference type="FunFam" id="1.10.510.10:FF:000536">
    <property type="entry name" value="Cyclin-dependent kinase WEE1"/>
    <property type="match status" value="1"/>
</dbReference>
<comment type="pathway">
    <text evidence="2">Cofactor biosynthesis; ubiquinone biosynthesis.</text>
</comment>
<comment type="function">
    <text evidence="13">Membrane-associated protein that warps the membrane surface to access and bind aromatic isoprenes with high specificity, including ubiquinone (CoQ) isoprene intermediates and presents them directly to COQ7, therefore facilitating the COQ7-mediated hydroxylase step. Participates in the biosynthesis of coenzyme Q, also named ubiquinone, an essential lipid-soluble electron transporter for aerobic cellular respiration.</text>
</comment>
<evidence type="ECO:0000256" key="8">
    <source>
        <dbReference type="ARBA" id="ARBA00022840"/>
    </source>
</evidence>
<dbReference type="InterPro" id="IPR011009">
    <property type="entry name" value="Kinase-like_dom_sf"/>
</dbReference>
<feature type="region of interest" description="Disordered" evidence="14">
    <location>
        <begin position="126"/>
        <end position="191"/>
    </location>
</feature>
<evidence type="ECO:0000256" key="1">
    <source>
        <dbReference type="ARBA" id="ARBA00004173"/>
    </source>
</evidence>
<dbReference type="Proteomes" id="UP000033140">
    <property type="component" value="Unassembled WGS sequence"/>
</dbReference>
<sequence length="1203" mass="131701">MNNQPFNDFDSPRKIHRSPSHPTETTTSTTASSAAASSFAIPFPPSEKRSLLRARRKTLASSPTTQYTPSAQHRVPLADTTNTSAHRRIHTTDASPSREILNGSPPPLHSLSLMKRSDGVLNLDEASLGSPLAKRNPRERTHSGTPKRALSRSSHHGPPSHRSNASLTNSHSAGGGGGGFQFATPGTPVNGLNKIRRTISVDNLGGGPGGLNMHRDSPFGTPAGLGNPSIHPHTRQKASMRGPHPLSHGESMVPNSPAPPALEGTPFASSASRHPQAQNINIPVPKPAPPKFPTLDFQTPQNYKLVKPLQTAFMSTGLLSKRGINTSTRSVGGAGMPDTPVKKPVFGVVQQQQVGGQVGQGLSPFVSHHQKQLPAGQSPFGSLGASSVECSPTVHNRYQLREPLVMNESEDEDEDEDMMDLGLGDASFGTAGNETESSMTMDFPPTPTKLVHGGAAGGRLVPSKLGTSISPQRRPSLGLTLPISRPAMGEKGMGGREEDRGLVTPDGRSHGSGFGLVPLDASRLSISTTPTHHHHGHGLGLSVTSPPHTPASTTARMKGILDTRFTNVELMGEGEFSEVYSVQERDDGGFVKYAVKKTKYPFIGPKDRARRLEEVEILKLLGEHEHIVTLIDSWEQAGHLYIQTELCENGSLDVFLQEQGRIARLDEFRVWKVLTELALGLKHIHDMGVLHLDLKPANVFITFEGTLKIGDFGMATRWPAERGVEREGDREYIAPEVLSYQQYDKPADVFSLGLIMLEIAANIVLPDNGLPWQKLRSGDLSDAPKLSFSDTESTADSGPNEPLIRPGDEPYRPKFFEMGLDRIVRWMLSPEPRERPTIGDVLGTMEVQWVEGRRKAGAVIYEGEYGPSGEEGVQEGRGKVGEEEDWRMELDFGVSDIDSFFSWDGSAVLGDTVRRPAGYCTYVPVIAQRSNIQKVIVAQYTPFDSRELQHWGIHPSSLPRKLRRRSTHIRSIPRTAYNLGTRSFYSHTHPSTPFYTPQQQDILSRALKHVPEHGFTPESLSMAAREAGYLDITHALFPKGAWSIAEYHMVTERERLKGHLPALEEEKGVGRKIRRLCVERLKANKDVIGHWQEALALMALPRNAPGSMAELAKLADEMWYLTGDPSVDMNWYTKRASLASVYATTEVYMTQDTSADFANTWAFLDRRLGDVQTLGKGVGNVTEYISFTAHSIGNILNSRGMRL</sequence>
<evidence type="ECO:0000256" key="9">
    <source>
        <dbReference type="ARBA" id="ARBA00022946"/>
    </source>
</evidence>
<comment type="similarity">
    <text evidence="12">Belongs to the protein kinase superfamily. Ser/Thr protein kinase family. GCN2 subfamily.</text>
</comment>
<dbReference type="Gene3D" id="1.10.510.10">
    <property type="entry name" value="Transferase(Phosphotransferase) domain 1"/>
    <property type="match status" value="1"/>
</dbReference>
<comment type="caution">
    <text evidence="16">The sequence shown here is derived from an EMBL/GenBank/DDBJ whole genome shotgun (WGS) entry which is preliminary data.</text>
</comment>
<feature type="domain" description="Protein kinase" evidence="15">
    <location>
        <begin position="565"/>
        <end position="850"/>
    </location>
</feature>
<dbReference type="Pfam" id="PF08511">
    <property type="entry name" value="COQ9"/>
    <property type="match status" value="1"/>
</dbReference>
<evidence type="ECO:0000256" key="11">
    <source>
        <dbReference type="ARBA" id="ARBA00023128"/>
    </source>
</evidence>
<keyword evidence="6" id="KW-0547">Nucleotide-binding</keyword>
<evidence type="ECO:0000256" key="3">
    <source>
        <dbReference type="ARBA" id="ARBA00010766"/>
    </source>
</evidence>
<dbReference type="InterPro" id="IPR012762">
    <property type="entry name" value="Ubiq_biosynth_COQ9"/>
</dbReference>
<dbReference type="PANTHER" id="PTHR11042">
    <property type="entry name" value="EUKARYOTIC TRANSLATION INITIATION FACTOR 2-ALPHA KINASE EIF2-ALPHA KINASE -RELATED"/>
    <property type="match status" value="1"/>
</dbReference>
<evidence type="ECO:0000256" key="7">
    <source>
        <dbReference type="ARBA" id="ARBA00022777"/>
    </source>
</evidence>
<keyword evidence="4" id="KW-0808">Transferase</keyword>
<protein>
    <recommendedName>
        <fullName evidence="15">Protein kinase domain-containing protein</fullName>
    </recommendedName>
</protein>
<feature type="region of interest" description="Disordered" evidence="14">
    <location>
        <begin position="463"/>
        <end position="511"/>
    </location>
</feature>
<feature type="compositionally biased region" description="Polar residues" evidence="14">
    <location>
        <begin position="59"/>
        <end position="71"/>
    </location>
</feature>
<feature type="region of interest" description="Disordered" evidence="14">
    <location>
        <begin position="527"/>
        <end position="553"/>
    </location>
</feature>
<evidence type="ECO:0000256" key="14">
    <source>
        <dbReference type="SAM" id="MobiDB-lite"/>
    </source>
</evidence>
<dbReference type="GO" id="GO:0008289">
    <property type="term" value="F:lipid binding"/>
    <property type="evidence" value="ECO:0007669"/>
    <property type="project" value="UniProtKB-KW"/>
</dbReference>
<feature type="region of interest" description="Disordered" evidence="14">
    <location>
        <begin position="1"/>
        <end position="112"/>
    </location>
</feature>
<keyword evidence="10" id="KW-0446">Lipid-binding</keyword>
<dbReference type="CDD" id="cd14052">
    <property type="entry name" value="PTKc_Wee1_fungi"/>
    <property type="match status" value="1"/>
</dbReference>
<dbReference type="NCBIfam" id="TIGR02396">
    <property type="entry name" value="diverge_rpsU"/>
    <property type="match status" value="1"/>
</dbReference>
<dbReference type="InterPro" id="IPR000719">
    <property type="entry name" value="Prot_kinase_dom"/>
</dbReference>
<name>A0A0E9NRL1_SAICN</name>
<gene>
    <name evidence="16" type="ORF">G7K_6577-t1</name>
</gene>
<dbReference type="PROSITE" id="PS50011">
    <property type="entry name" value="PROTEIN_KINASE_DOM"/>
    <property type="match status" value="1"/>
</dbReference>
<dbReference type="InterPro" id="IPR008271">
    <property type="entry name" value="Ser/Thr_kinase_AS"/>
</dbReference>
<comment type="similarity">
    <text evidence="3">Belongs to the COQ9 family.</text>
</comment>
<keyword evidence="11" id="KW-0496">Mitochondrion</keyword>
<evidence type="ECO:0000256" key="6">
    <source>
        <dbReference type="ARBA" id="ARBA00022741"/>
    </source>
</evidence>
<dbReference type="InterPro" id="IPR050339">
    <property type="entry name" value="CC_SR_Kinase"/>
</dbReference>
<proteinExistence type="inferred from homology"/>
<keyword evidence="9" id="KW-0809">Transit peptide</keyword>
<accession>A0A0E9NRL1</accession>
<comment type="subcellular location">
    <subcellularLocation>
        <location evidence="1">Mitochondrion</location>
    </subcellularLocation>
</comment>
<evidence type="ECO:0000256" key="4">
    <source>
        <dbReference type="ARBA" id="ARBA00022679"/>
    </source>
</evidence>
<feature type="compositionally biased region" description="Low complexity" evidence="14">
    <location>
        <begin position="20"/>
        <end position="41"/>
    </location>
</feature>
<evidence type="ECO:0000313" key="16">
    <source>
        <dbReference type="EMBL" id="GAO52502.1"/>
    </source>
</evidence>
<dbReference type="FunFam" id="1.10.357.10:FF:000004">
    <property type="entry name" value="Ubiquinone biosynthesis protein COQ9, mitochondrial"/>
    <property type="match status" value="1"/>
</dbReference>
<dbReference type="PANTHER" id="PTHR11042:SF196">
    <property type="entry name" value="MITOSIS INHIBITOR PROTEIN KINASE SWE1"/>
    <property type="match status" value="1"/>
</dbReference>
<reference evidence="16 17" key="3">
    <citation type="journal article" date="2015" name="Genome Announc.">
        <title>Draft Genome Sequence of the Archiascomycetous Yeast Saitoella complicata.</title>
        <authorList>
            <person name="Yamauchi K."/>
            <person name="Kondo S."/>
            <person name="Hamamoto M."/>
            <person name="Takahashi Y."/>
            <person name="Ogura Y."/>
            <person name="Hayashi T."/>
            <person name="Nishida H."/>
        </authorList>
    </citation>
    <scope>NUCLEOTIDE SEQUENCE [LARGE SCALE GENOMIC DNA]</scope>
    <source>
        <strain evidence="16 17">NRRL Y-17804</strain>
    </source>
</reference>
<feature type="compositionally biased region" description="Basic residues" evidence="14">
    <location>
        <begin position="149"/>
        <end position="159"/>
    </location>
</feature>
<evidence type="ECO:0000256" key="10">
    <source>
        <dbReference type="ARBA" id="ARBA00023121"/>
    </source>
</evidence>
<keyword evidence="5" id="KW-0831">Ubiquinone biosynthesis</keyword>
<keyword evidence="8" id="KW-0067">ATP-binding</keyword>
<dbReference type="InterPro" id="IPR013718">
    <property type="entry name" value="COQ9_C"/>
</dbReference>
<dbReference type="EMBL" id="BACD03000071">
    <property type="protein sequence ID" value="GAO52502.1"/>
    <property type="molecule type" value="Genomic_DNA"/>
</dbReference>
<evidence type="ECO:0000256" key="2">
    <source>
        <dbReference type="ARBA" id="ARBA00004749"/>
    </source>
</evidence>
<feature type="region of interest" description="Disordered" evidence="14">
    <location>
        <begin position="783"/>
        <end position="808"/>
    </location>
</feature>
<reference evidence="16 17" key="2">
    <citation type="journal article" date="2014" name="J. Gen. Appl. Microbiol.">
        <title>The early diverging ascomycetous budding yeast Saitoella complicata has three histone deacetylases belonging to the Clr6, Hos2, and Rpd3 lineages.</title>
        <authorList>
            <person name="Nishida H."/>
            <person name="Matsumoto T."/>
            <person name="Kondo S."/>
            <person name="Hamamoto M."/>
            <person name="Yoshikawa H."/>
        </authorList>
    </citation>
    <scope>NUCLEOTIDE SEQUENCE [LARGE SCALE GENOMIC DNA]</scope>
    <source>
        <strain evidence="16 17">NRRL Y-17804</strain>
    </source>
</reference>
<feature type="compositionally biased region" description="Polar residues" evidence="14">
    <location>
        <begin position="788"/>
        <end position="797"/>
    </location>
</feature>
<dbReference type="PROSITE" id="PS00108">
    <property type="entry name" value="PROTEIN_KINASE_ST"/>
    <property type="match status" value="1"/>
</dbReference>
<dbReference type="GO" id="GO:0006744">
    <property type="term" value="P:ubiquinone biosynthetic process"/>
    <property type="evidence" value="ECO:0007669"/>
    <property type="project" value="UniProtKB-UniPathway"/>
</dbReference>
<dbReference type="STRING" id="698492.A0A0E9NRL1"/>
<dbReference type="GO" id="GO:0110031">
    <property type="term" value="P:negative regulation of G2/MI transition of meiotic cell cycle"/>
    <property type="evidence" value="ECO:0007669"/>
    <property type="project" value="TreeGrafter"/>
</dbReference>
<feature type="compositionally biased region" description="Low complexity" evidence="14">
    <location>
        <begin position="540"/>
        <end position="553"/>
    </location>
</feature>
<evidence type="ECO:0000313" key="17">
    <source>
        <dbReference type="Proteomes" id="UP000033140"/>
    </source>
</evidence>
<dbReference type="GO" id="GO:0005524">
    <property type="term" value="F:ATP binding"/>
    <property type="evidence" value="ECO:0007669"/>
    <property type="project" value="UniProtKB-KW"/>
</dbReference>
<keyword evidence="17" id="KW-1185">Reference proteome</keyword>
<dbReference type="AlphaFoldDB" id="A0A0E9NRL1"/>
<evidence type="ECO:0000256" key="12">
    <source>
        <dbReference type="ARBA" id="ARBA00037982"/>
    </source>
</evidence>
<dbReference type="Pfam" id="PF00069">
    <property type="entry name" value="Pkinase"/>
    <property type="match status" value="1"/>
</dbReference>
<dbReference type="Gene3D" id="3.30.200.20">
    <property type="entry name" value="Phosphorylase Kinase, domain 1"/>
    <property type="match status" value="1"/>
</dbReference>
<dbReference type="GO" id="GO:0004713">
    <property type="term" value="F:protein tyrosine kinase activity"/>
    <property type="evidence" value="ECO:0007669"/>
    <property type="project" value="TreeGrafter"/>
</dbReference>
<reference evidence="16 17" key="1">
    <citation type="journal article" date="2011" name="J. Gen. Appl. Microbiol.">
        <title>Draft genome sequencing of the enigmatic yeast Saitoella complicata.</title>
        <authorList>
            <person name="Nishida H."/>
            <person name="Hamamoto M."/>
            <person name="Sugiyama J."/>
        </authorList>
    </citation>
    <scope>NUCLEOTIDE SEQUENCE [LARGE SCALE GENOMIC DNA]</scope>
    <source>
        <strain evidence="16 17">NRRL Y-17804</strain>
    </source>
</reference>
<dbReference type="SUPFAM" id="SSF56112">
    <property type="entry name" value="Protein kinase-like (PK-like)"/>
    <property type="match status" value="1"/>
</dbReference>
<dbReference type="SMART" id="SM00220">
    <property type="entry name" value="S_TKc"/>
    <property type="match status" value="1"/>
</dbReference>
<dbReference type="GO" id="GO:0005739">
    <property type="term" value="C:mitochondrion"/>
    <property type="evidence" value="ECO:0007669"/>
    <property type="project" value="UniProtKB-SubCell"/>
</dbReference>
<evidence type="ECO:0000256" key="13">
    <source>
        <dbReference type="ARBA" id="ARBA00058104"/>
    </source>
</evidence>
<evidence type="ECO:0000259" key="15">
    <source>
        <dbReference type="PROSITE" id="PS50011"/>
    </source>
</evidence>
<evidence type="ECO:0000256" key="5">
    <source>
        <dbReference type="ARBA" id="ARBA00022688"/>
    </source>
</evidence>
<feature type="region of interest" description="Disordered" evidence="14">
    <location>
        <begin position="206"/>
        <end position="275"/>
    </location>
</feature>
<dbReference type="Gene3D" id="1.10.357.10">
    <property type="entry name" value="Tetracycline Repressor, domain 2"/>
    <property type="match status" value="1"/>
</dbReference>